<dbReference type="InterPro" id="IPR036412">
    <property type="entry name" value="HAD-like_sf"/>
</dbReference>
<dbReference type="EMBL" id="AJ271050">
    <property type="protein sequence ID" value="CAB65890.1"/>
    <property type="molecule type" value="Genomic_DNA"/>
</dbReference>
<accession>Q9R725</accession>
<sequence length="274" mass="30199">MSLVEVIPDIAERVARGLTDPSLRVLLAFDGDGTAFKQDRKPQCWEITPAIDIIDNLTKIARKGHYLLLTSARHCGEIGSSPFKDIPGIDFQGNDGTVTIFKGQRFESVPLPNWSRIHAVMESEFGGNPEIRNIPMEHFYGCQMWDSHPRYQSAGDLLSSLLPRVDHSWGRSFRATAVPEGHCVMPEETPGKRKGYFAYVNLLPREIGLHIACGNGENDKDMLTAVGNKENGIAFWVGTRETKPTGTNVFAIPNEDALSAILGDLGVLLPDLSK</sequence>
<dbReference type="SUPFAM" id="SSF56784">
    <property type="entry name" value="HAD-like"/>
    <property type="match status" value="1"/>
</dbReference>
<evidence type="ECO:0000313" key="1">
    <source>
        <dbReference type="EMBL" id="CAB65890.1"/>
    </source>
</evidence>
<keyword evidence="1" id="KW-0614">Plasmid</keyword>
<organism evidence="1">
    <name type="scientific">Rhizobium rhizogenes</name>
    <name type="common">Agrobacterium rhizogenes</name>
    <dbReference type="NCBI Taxonomy" id="359"/>
    <lineage>
        <taxon>Bacteria</taxon>
        <taxon>Pseudomonadati</taxon>
        <taxon>Pseudomonadota</taxon>
        <taxon>Alphaproteobacteria</taxon>
        <taxon>Hyphomicrobiales</taxon>
        <taxon>Rhizobiaceae</taxon>
        <taxon>Rhizobium/Agrobacterium group</taxon>
        <taxon>Rhizobium</taxon>
    </lineage>
</organism>
<reference evidence="1" key="1">
    <citation type="submission" date="2000-01" db="EMBL/GenBank/DDBJ databases">
        <title>Complete nucleotide sequence of the T-DNA of the cucumopine type plasmide pRi2659.</title>
        <authorList>
            <person name="Clerot D."/>
            <person name="Brevet J."/>
        </authorList>
    </citation>
    <scope>NUCLEOTIDE SEQUENCE</scope>
    <source>
        <plasmid evidence="1">pRi2659</plasmid>
    </source>
</reference>
<dbReference type="AlphaFoldDB" id="Q9R725"/>
<proteinExistence type="predicted"/>
<geneLocation type="plasmid" evidence="1">
    <name>pRi2659</name>
</geneLocation>
<name>Q9R725_RHIRH</name>
<protein>
    <submittedName>
        <fullName evidence="1">Hypotethical protein</fullName>
    </submittedName>
</protein>